<dbReference type="OrthoDB" id="5816387at2"/>
<comment type="caution">
    <text evidence="1">The sequence shown here is derived from an EMBL/GenBank/DDBJ whole genome shotgun (WGS) entry which is preliminary data.</text>
</comment>
<dbReference type="Proteomes" id="UP000241346">
    <property type="component" value="Unassembled WGS sequence"/>
</dbReference>
<name>A0A2T3NHA9_9GAMM</name>
<dbReference type="InterPro" id="IPR009678">
    <property type="entry name" value="Phage_tail_completion_R"/>
</dbReference>
<dbReference type="AlphaFoldDB" id="A0A2T3NHA9"/>
<gene>
    <name evidence="1" type="ORF">C9J01_08220</name>
</gene>
<proteinExistence type="predicted"/>
<dbReference type="EMBL" id="PYMB01000002">
    <property type="protein sequence ID" value="PSW14412.1"/>
    <property type="molecule type" value="Genomic_DNA"/>
</dbReference>
<evidence type="ECO:0000313" key="1">
    <source>
        <dbReference type="EMBL" id="PSW14412.1"/>
    </source>
</evidence>
<accession>A0A2T3NHA9</accession>
<evidence type="ECO:0000313" key="2">
    <source>
        <dbReference type="Proteomes" id="UP000241346"/>
    </source>
</evidence>
<reference evidence="1 2" key="1">
    <citation type="submission" date="2018-03" db="EMBL/GenBank/DDBJ databases">
        <title>Whole genome sequencing of Histamine producing bacteria.</title>
        <authorList>
            <person name="Butler K."/>
        </authorList>
    </citation>
    <scope>NUCLEOTIDE SEQUENCE [LARGE SCALE GENOMIC DNA]</scope>
    <source>
        <strain evidence="1 2">DSM 19138</strain>
    </source>
</reference>
<evidence type="ECO:0008006" key="3">
    <source>
        <dbReference type="Google" id="ProtNLM"/>
    </source>
</evidence>
<dbReference type="Pfam" id="PF06891">
    <property type="entry name" value="P2_Phage_GpR"/>
    <property type="match status" value="1"/>
</dbReference>
<sequence length="166" mass="18901">MMVEVYTKTKLQHLTEYMLAHMKSDVLENKIDAWQESATIQVDGEDRGNGGYVAAQWRYTAVISIEEFPHQKCDPRNIFALVSCWLSDCDSERYEYELGDPQVSVDMLSQEVADVAIEIEMMEPIELIPDLDGSITWRGQSYRVQTVPINYAEEAEVGNDPDDSAQ</sequence>
<organism evidence="1 2">
    <name type="scientific">Photobacterium rosenbergii</name>
    <dbReference type="NCBI Taxonomy" id="294936"/>
    <lineage>
        <taxon>Bacteria</taxon>
        <taxon>Pseudomonadati</taxon>
        <taxon>Pseudomonadota</taxon>
        <taxon>Gammaproteobacteria</taxon>
        <taxon>Vibrionales</taxon>
        <taxon>Vibrionaceae</taxon>
        <taxon>Photobacterium</taxon>
    </lineage>
</organism>
<protein>
    <recommendedName>
        <fullName evidence="3">Phage tail protein</fullName>
    </recommendedName>
</protein>